<feature type="compositionally biased region" description="Basic residues" evidence="1">
    <location>
        <begin position="486"/>
        <end position="503"/>
    </location>
</feature>
<feature type="compositionally biased region" description="Acidic residues" evidence="1">
    <location>
        <begin position="315"/>
        <end position="329"/>
    </location>
</feature>
<feature type="compositionally biased region" description="Polar residues" evidence="1">
    <location>
        <begin position="237"/>
        <end position="246"/>
    </location>
</feature>
<feature type="region of interest" description="Disordered" evidence="1">
    <location>
        <begin position="90"/>
        <end position="151"/>
    </location>
</feature>
<proteinExistence type="predicted"/>
<organism evidence="2 3">
    <name type="scientific">Pomacea canaliculata</name>
    <name type="common">Golden apple snail</name>
    <dbReference type="NCBI Taxonomy" id="400727"/>
    <lineage>
        <taxon>Eukaryota</taxon>
        <taxon>Metazoa</taxon>
        <taxon>Spiralia</taxon>
        <taxon>Lophotrochozoa</taxon>
        <taxon>Mollusca</taxon>
        <taxon>Gastropoda</taxon>
        <taxon>Caenogastropoda</taxon>
        <taxon>Architaenioglossa</taxon>
        <taxon>Ampullarioidea</taxon>
        <taxon>Ampullariidae</taxon>
        <taxon>Pomacea</taxon>
    </lineage>
</organism>
<feature type="compositionally biased region" description="Low complexity" evidence="1">
    <location>
        <begin position="375"/>
        <end position="389"/>
    </location>
</feature>
<dbReference type="AlphaFoldDB" id="A0A2T7P683"/>
<feature type="compositionally biased region" description="Basic and acidic residues" evidence="1">
    <location>
        <begin position="504"/>
        <end position="521"/>
    </location>
</feature>
<feature type="compositionally biased region" description="Basic and acidic residues" evidence="1">
    <location>
        <begin position="402"/>
        <end position="412"/>
    </location>
</feature>
<evidence type="ECO:0000313" key="3">
    <source>
        <dbReference type="Proteomes" id="UP000245119"/>
    </source>
</evidence>
<gene>
    <name evidence="2" type="ORF">C0Q70_11491</name>
</gene>
<reference evidence="2 3" key="1">
    <citation type="submission" date="2018-04" db="EMBL/GenBank/DDBJ databases">
        <title>The genome of golden apple snail Pomacea canaliculata provides insight into stress tolerance and invasive adaptation.</title>
        <authorList>
            <person name="Liu C."/>
            <person name="Liu B."/>
            <person name="Ren Y."/>
            <person name="Zhang Y."/>
            <person name="Wang H."/>
            <person name="Li S."/>
            <person name="Jiang F."/>
            <person name="Yin L."/>
            <person name="Zhang G."/>
            <person name="Qian W."/>
            <person name="Fan W."/>
        </authorList>
    </citation>
    <scope>NUCLEOTIDE SEQUENCE [LARGE SCALE GENOMIC DNA]</scope>
    <source>
        <strain evidence="2">SZHN2017</strain>
        <tissue evidence="2">Muscle</tissue>
    </source>
</reference>
<feature type="region of interest" description="Disordered" evidence="1">
    <location>
        <begin position="293"/>
        <end position="521"/>
    </location>
</feature>
<feature type="compositionally biased region" description="Basic and acidic residues" evidence="1">
    <location>
        <begin position="247"/>
        <end position="262"/>
    </location>
</feature>
<feature type="compositionally biased region" description="Low complexity" evidence="1">
    <location>
        <begin position="125"/>
        <end position="138"/>
    </location>
</feature>
<dbReference type="Proteomes" id="UP000245119">
    <property type="component" value="Linkage Group LG6"/>
</dbReference>
<feature type="compositionally biased region" description="Basic and acidic residues" evidence="1">
    <location>
        <begin position="174"/>
        <end position="184"/>
    </location>
</feature>
<protein>
    <submittedName>
        <fullName evidence="2">Uncharacterized protein</fullName>
    </submittedName>
</protein>
<comment type="caution">
    <text evidence="2">The sequence shown here is derived from an EMBL/GenBank/DDBJ whole genome shotgun (WGS) entry which is preliminary data.</text>
</comment>
<feature type="region of interest" description="Disordered" evidence="1">
    <location>
        <begin position="172"/>
        <end position="267"/>
    </location>
</feature>
<evidence type="ECO:0000313" key="2">
    <source>
        <dbReference type="EMBL" id="PVD28896.1"/>
    </source>
</evidence>
<name>A0A2T7P683_POMCA</name>
<feature type="compositionally biased region" description="Basic and acidic residues" evidence="1">
    <location>
        <begin position="359"/>
        <end position="373"/>
    </location>
</feature>
<accession>A0A2T7P683</accession>
<dbReference type="EMBL" id="PZQS01000006">
    <property type="protein sequence ID" value="PVD28896.1"/>
    <property type="molecule type" value="Genomic_DNA"/>
</dbReference>
<evidence type="ECO:0000256" key="1">
    <source>
        <dbReference type="SAM" id="MobiDB-lite"/>
    </source>
</evidence>
<dbReference type="OrthoDB" id="6161498at2759"/>
<sequence>MQLKTACCQAGMEAASGLVGAYQTVWHECKHSSNKFLTTQRAHDGRQICMNEFRFCCMDMATSLSTSVVTPQPETESSAEWDRDRDLVGKDYLPPHFRAPHAQARDRTSSLVTSRTPRNSKERSSPSGSLRARGSSSAIQPEVEDPQHKRRAEQRVLIKALRTQLKEEDDIDEDYRPVMKDPRRTAGLASPSFAARRREPEKPPAGSDQKGRVESELGEEVQNGKQSEAKRKRSRSQEVSAVTSADQDGKERRRTSSLEAARRRLKYRRHETEEDLLRWLLLEVDQDHVDDLVDEEENALGSEELSETANAVSAEYEDDDEAGEGDDEYFDSKDVDRSDEDIFASASKDRNSRGNSQNADKENGREEKQDGDKQVVPVVSPTSSSVVHSDGSEQGPQQSPSEGRKQPLESSRDITSFSGREPSEGKETAQTPARGRPEKGGGNSGSRSSASVTESTKETEIAADDLSSEDGHNSSRYYHPSSGGRSTRRNSRRRMAKGRLGKNVRREEQTKPRITEALEEE</sequence>
<keyword evidence="3" id="KW-1185">Reference proteome</keyword>